<evidence type="ECO:0000313" key="3">
    <source>
        <dbReference type="Proteomes" id="UP000295083"/>
    </source>
</evidence>
<feature type="compositionally biased region" description="Low complexity" evidence="1">
    <location>
        <begin position="221"/>
        <end position="235"/>
    </location>
</feature>
<feature type="compositionally biased region" description="Low complexity" evidence="1">
    <location>
        <begin position="1033"/>
        <end position="1063"/>
    </location>
</feature>
<accession>A0A4R8QK10</accession>
<name>A0A4R8QK10_9PEZI</name>
<proteinExistence type="predicted"/>
<dbReference type="Proteomes" id="UP000295083">
    <property type="component" value="Unassembled WGS sequence"/>
</dbReference>
<feature type="compositionally biased region" description="Basic and acidic residues" evidence="1">
    <location>
        <begin position="337"/>
        <end position="346"/>
    </location>
</feature>
<feature type="region of interest" description="Disordered" evidence="1">
    <location>
        <begin position="143"/>
        <end position="400"/>
    </location>
</feature>
<reference evidence="2 3" key="1">
    <citation type="submission" date="2018-11" db="EMBL/GenBank/DDBJ databases">
        <title>Genome sequence and assembly of Colletotrichum spinosum.</title>
        <authorList>
            <person name="Gan P."/>
            <person name="Shirasu K."/>
        </authorList>
    </citation>
    <scope>NUCLEOTIDE SEQUENCE [LARGE SCALE GENOMIC DNA]</scope>
    <source>
        <strain evidence="2 3">CBS 515.97</strain>
    </source>
</reference>
<evidence type="ECO:0000313" key="2">
    <source>
        <dbReference type="EMBL" id="TDZ36604.1"/>
    </source>
</evidence>
<sequence>MDHNKPNSNQLGARTNRRASAQLTIDQEGRTPLFSKPSRESLGARDAVQPPSTTNKYGFSPTNPRPPSRAGGIHRSPSSVSPRPPSRAAIPRPSSSLSQTPSIASNHSVEIGSPGSRIPRPKSTIGIFSKGDVPSVATAWKLAEADEERSANPVDKTRRSSYAPMDASPSPAPRPYLSRRVLNESRVRNTLGKDAVDYSRPRPQSRLSSDSLRDNYVARYGGSPASQQSSSSSGSFTRRLKQYERDMDQSPSASRQPETLFGRSRIGPKIAQTGQTLARKTSNGSLNSGQSLGRKASNISLDGAQGLARKTSHGSLSGSPRPPAFASGQVPQGWIKHLLEQDEQGIKRTSIAGPDGNGAADTPLPSIEAGQTPLEPTPPTSRPGSIHPETHSPEKSYAWQLDADFTGMDLQVSDSPRIRMGGAALDDISNRQAPASGAFGAEHGTDDDDDLESRSPFKRGPSLRRSGSRNDKIDEIRHRERLAEEQRLNDLRRSQSMSKNNNKLEEIREREAEAEKKRSELLKAEERSYYPTPDDLPIRDDEPETEIAHEQPRPKNTKLDEIRAREAELLSRKARASGRLEEIREQNSMSRDLSPEPPQEDEIPREATHVKHTARTPPQDADQQGERIENTPVTIYHRLAASDHATPQPEIGIDEKGLGSSPKSPARPAVTHKRTDSRDLLQRLARAASNSPKPSEQDPKPSDQAPVLPSEQPPIEVKQAVKAEEHVLENSRKSLEDRFREHSRERLARRQAERSAESTEKKPKEETEKPRVDAVVSNVKRGDESTNPRPDVPVSAEKKAEELVTEPAPVISIPQKLQGAKEVEELKSSPEDEPMRSHDEREKETTEGTRRLYTSRRRSEGRPKTSDGEPKADVPRLGRREELKTLNIAPTIKDSLSGSNDEPKALDSDRPKSAGLRRNHRQRSVDSAKNSRKSMALSDGDPTDRIEQEMNLFAPADNQSERGSTRPPSAAPSTDDDDKNFLADETPRPLKVDPLSLPTPKVTGAYIETPATARAEKPQVTEETKPVAKQESRPLSSQSRSSSSRRSSRASSRTRSISKASESGSEETGDRKEKAKTSSGTITTSILRRRKSIPRARRPLINSVKPPTVKDDLRELQRIHQIEDSTLDDFEDLLNLQNMRDAPSPELESMLEEISAKKEEVAAKPDDSKTQEDREIEKHYEKMSKQLQHGLLNIRTAKQGIERLEDQVYHEQKYTGRNPSDVKTTGAMDTLTEKSPIASQLDHDHIDHDRNCPQCVGRSSSKKAVRLNYLHLPVPSLFQREPFRLTFLGIVLLLASVWYGAESVMCELYCRPTVCSTTPCVWSSTDPTWGTALPVKLDEWTTNGWGRQVAAQLSEEASDLWADAQDFMSGIDINDIDINTLDFYGKRQLRRRLRKKGLAKQAAESAEDKVKWDAWHKARVASQRVRDAKDMGYDISEEGESMGGDETV</sequence>
<feature type="compositionally biased region" description="Basic and acidic residues" evidence="1">
    <location>
        <begin position="1014"/>
        <end position="1032"/>
    </location>
</feature>
<feature type="compositionally biased region" description="Basic residues" evidence="1">
    <location>
        <begin position="1087"/>
        <end position="1098"/>
    </location>
</feature>
<comment type="caution">
    <text evidence="2">The sequence shown here is derived from an EMBL/GenBank/DDBJ whole genome shotgun (WGS) entry which is preliminary data.</text>
</comment>
<feature type="compositionally biased region" description="Basic and acidic residues" evidence="1">
    <location>
        <begin position="502"/>
        <end position="528"/>
    </location>
</feature>
<evidence type="ECO:0000256" key="1">
    <source>
        <dbReference type="SAM" id="MobiDB-lite"/>
    </source>
</evidence>
<feature type="region of interest" description="Disordered" evidence="1">
    <location>
        <begin position="1"/>
        <end position="130"/>
    </location>
</feature>
<feature type="compositionally biased region" description="Polar residues" evidence="1">
    <location>
        <begin position="99"/>
        <end position="108"/>
    </location>
</feature>
<feature type="compositionally biased region" description="Basic and acidic residues" evidence="1">
    <location>
        <begin position="819"/>
        <end position="850"/>
    </location>
</feature>
<feature type="compositionally biased region" description="Low complexity" evidence="1">
    <location>
        <begin position="75"/>
        <end position="98"/>
    </location>
</feature>
<protein>
    <submittedName>
        <fullName evidence="2">Uncharacterized protein</fullName>
    </submittedName>
</protein>
<feature type="compositionally biased region" description="Polar residues" evidence="1">
    <location>
        <begin position="50"/>
        <end position="62"/>
    </location>
</feature>
<feature type="compositionally biased region" description="Basic and acidic residues" evidence="1">
    <location>
        <begin position="979"/>
        <end position="991"/>
    </location>
</feature>
<feature type="compositionally biased region" description="Basic and acidic residues" evidence="1">
    <location>
        <begin position="536"/>
        <end position="571"/>
    </location>
</feature>
<feature type="compositionally biased region" description="Polar residues" evidence="1">
    <location>
        <begin position="272"/>
        <end position="281"/>
    </location>
</feature>
<feature type="region of interest" description="Disordered" evidence="1">
    <location>
        <begin position="421"/>
        <end position="1106"/>
    </location>
</feature>
<feature type="compositionally biased region" description="Basic and acidic residues" evidence="1">
    <location>
        <begin position="719"/>
        <end position="772"/>
    </location>
</feature>
<feature type="compositionally biased region" description="Basic and acidic residues" evidence="1">
    <location>
        <begin position="857"/>
        <end position="884"/>
    </location>
</feature>
<feature type="compositionally biased region" description="Polar residues" evidence="1">
    <location>
        <begin position="1"/>
        <end position="25"/>
    </location>
</feature>
<feature type="compositionally biased region" description="Basic and acidic residues" evidence="1">
    <location>
        <begin position="468"/>
        <end position="493"/>
    </location>
</feature>
<feature type="compositionally biased region" description="Low complexity" evidence="1">
    <location>
        <begin position="282"/>
        <end position="293"/>
    </location>
</feature>
<gene>
    <name evidence="2" type="ORF">C8035_v005016</name>
</gene>
<organism evidence="2 3">
    <name type="scientific">Colletotrichum spinosum</name>
    <dbReference type="NCBI Taxonomy" id="1347390"/>
    <lineage>
        <taxon>Eukaryota</taxon>
        <taxon>Fungi</taxon>
        <taxon>Dikarya</taxon>
        <taxon>Ascomycota</taxon>
        <taxon>Pezizomycotina</taxon>
        <taxon>Sordariomycetes</taxon>
        <taxon>Hypocreomycetidae</taxon>
        <taxon>Glomerellales</taxon>
        <taxon>Glomerellaceae</taxon>
        <taxon>Colletotrichum</taxon>
        <taxon>Colletotrichum orbiculare species complex</taxon>
    </lineage>
</organism>
<feature type="compositionally biased region" description="Basic and acidic residues" evidence="1">
    <location>
        <begin position="901"/>
        <end position="912"/>
    </location>
</feature>
<keyword evidence="3" id="KW-1185">Reference proteome</keyword>
<feature type="compositionally biased region" description="Polar residues" evidence="1">
    <location>
        <begin position="1077"/>
        <end position="1086"/>
    </location>
</feature>
<dbReference type="EMBL" id="QAPG01000030">
    <property type="protein sequence ID" value="TDZ36604.1"/>
    <property type="molecule type" value="Genomic_DNA"/>
</dbReference>